<dbReference type="Gene3D" id="3.10.10.10">
    <property type="entry name" value="HIV Type 1 Reverse Transcriptase, subunit A, domain 1"/>
    <property type="match status" value="1"/>
</dbReference>
<dbReference type="SUPFAM" id="SSF50630">
    <property type="entry name" value="Acid proteases"/>
    <property type="match status" value="1"/>
</dbReference>
<proteinExistence type="predicted"/>
<keyword evidence="2" id="KW-1185">Reference proteome</keyword>
<evidence type="ECO:0000313" key="1">
    <source>
        <dbReference type="EMBL" id="KAK6149719.1"/>
    </source>
</evidence>
<sequence length="258" mass="28971">MTQEEADQNPSIMSGMLTISGIPALVLFDTGATHSFLSAKFHAILGHKSARVSEPLEVGLPSGDSITTDSVNKDVEVNIGGKYLKADLYIIKMKFFYVILGMNWLSRYQADIKCHEKEIIFKLPVPRVISAMKARKMLKKKNCQGYLVSLVDTSTTEVTPNDVPIMQEFLDVFPKDLPEIPPDRHVEFGIDLVPGATPISKAPYRMAQKELHELKAQIQRFLYLGFIRPSVSPWGAPVLFVKKKDGSLRMCIDYRELN</sequence>
<reference evidence="1 2" key="1">
    <citation type="journal article" date="2021" name="Comput. Struct. Biotechnol. J.">
        <title>De novo genome assembly of the potent medicinal plant Rehmannia glutinosa using nanopore technology.</title>
        <authorList>
            <person name="Ma L."/>
            <person name="Dong C."/>
            <person name="Song C."/>
            <person name="Wang X."/>
            <person name="Zheng X."/>
            <person name="Niu Y."/>
            <person name="Chen S."/>
            <person name="Feng W."/>
        </authorList>
    </citation>
    <scope>NUCLEOTIDE SEQUENCE [LARGE SCALE GENOMIC DNA]</scope>
    <source>
        <strain evidence="1">DH-2019</strain>
    </source>
</reference>
<evidence type="ECO:0000313" key="2">
    <source>
        <dbReference type="Proteomes" id="UP001318860"/>
    </source>
</evidence>
<protein>
    <submittedName>
        <fullName evidence="1">Uncharacterized protein</fullName>
    </submittedName>
</protein>
<comment type="caution">
    <text evidence="1">The sequence shown here is derived from an EMBL/GenBank/DDBJ whole genome shotgun (WGS) entry which is preliminary data.</text>
</comment>
<dbReference type="Proteomes" id="UP001318860">
    <property type="component" value="Unassembled WGS sequence"/>
</dbReference>
<dbReference type="PANTHER" id="PTHR15503">
    <property type="entry name" value="LDOC1 RELATED"/>
    <property type="match status" value="1"/>
</dbReference>
<dbReference type="Gene3D" id="2.40.70.10">
    <property type="entry name" value="Acid Proteases"/>
    <property type="match status" value="1"/>
</dbReference>
<name>A0ABR0WU10_REHGL</name>
<dbReference type="InterPro" id="IPR032567">
    <property type="entry name" value="RTL1-rel"/>
</dbReference>
<dbReference type="CDD" id="cd00303">
    <property type="entry name" value="retropepsin_like"/>
    <property type="match status" value="1"/>
</dbReference>
<dbReference type="PROSITE" id="PS00141">
    <property type="entry name" value="ASP_PROTEASE"/>
    <property type="match status" value="1"/>
</dbReference>
<dbReference type="InterPro" id="IPR001969">
    <property type="entry name" value="Aspartic_peptidase_AS"/>
</dbReference>
<dbReference type="InterPro" id="IPR043502">
    <property type="entry name" value="DNA/RNA_pol_sf"/>
</dbReference>
<dbReference type="EMBL" id="JABTTQ020000009">
    <property type="protein sequence ID" value="KAK6149719.1"/>
    <property type="molecule type" value="Genomic_DNA"/>
</dbReference>
<dbReference type="Pfam" id="PF08284">
    <property type="entry name" value="RVP_2"/>
    <property type="match status" value="1"/>
</dbReference>
<dbReference type="PANTHER" id="PTHR15503:SF45">
    <property type="entry name" value="RNA-DIRECTED DNA POLYMERASE HOMOLOG"/>
    <property type="match status" value="1"/>
</dbReference>
<organism evidence="1 2">
    <name type="scientific">Rehmannia glutinosa</name>
    <name type="common">Chinese foxglove</name>
    <dbReference type="NCBI Taxonomy" id="99300"/>
    <lineage>
        <taxon>Eukaryota</taxon>
        <taxon>Viridiplantae</taxon>
        <taxon>Streptophyta</taxon>
        <taxon>Embryophyta</taxon>
        <taxon>Tracheophyta</taxon>
        <taxon>Spermatophyta</taxon>
        <taxon>Magnoliopsida</taxon>
        <taxon>eudicotyledons</taxon>
        <taxon>Gunneridae</taxon>
        <taxon>Pentapetalae</taxon>
        <taxon>asterids</taxon>
        <taxon>lamiids</taxon>
        <taxon>Lamiales</taxon>
        <taxon>Orobanchaceae</taxon>
        <taxon>Rehmannieae</taxon>
        <taxon>Rehmannia</taxon>
    </lineage>
</organism>
<gene>
    <name evidence="1" type="ORF">DH2020_017244</name>
</gene>
<accession>A0ABR0WU10</accession>
<dbReference type="InterPro" id="IPR021109">
    <property type="entry name" value="Peptidase_aspartic_dom_sf"/>
</dbReference>
<dbReference type="SUPFAM" id="SSF56672">
    <property type="entry name" value="DNA/RNA polymerases"/>
    <property type="match status" value="1"/>
</dbReference>